<organism evidence="1 2">
    <name type="scientific">Colletotrichum liriopes</name>
    <dbReference type="NCBI Taxonomy" id="708192"/>
    <lineage>
        <taxon>Eukaryota</taxon>
        <taxon>Fungi</taxon>
        <taxon>Dikarya</taxon>
        <taxon>Ascomycota</taxon>
        <taxon>Pezizomycotina</taxon>
        <taxon>Sordariomycetes</taxon>
        <taxon>Hypocreomycetidae</taxon>
        <taxon>Glomerellales</taxon>
        <taxon>Glomerellaceae</taxon>
        <taxon>Colletotrichum</taxon>
        <taxon>Colletotrichum spaethianum species complex</taxon>
    </lineage>
</organism>
<dbReference type="Proteomes" id="UP001055172">
    <property type="component" value="Unassembled WGS sequence"/>
</dbReference>
<proteinExistence type="predicted"/>
<evidence type="ECO:0000313" key="2">
    <source>
        <dbReference type="Proteomes" id="UP001055172"/>
    </source>
</evidence>
<evidence type="ECO:0000313" key="1">
    <source>
        <dbReference type="EMBL" id="GJC87462.1"/>
    </source>
</evidence>
<gene>
    <name evidence="1" type="ORF">ColLi_10300</name>
</gene>
<accession>A0AA37LWU2</accession>
<protein>
    <submittedName>
        <fullName evidence="1">Uncharacterized protein</fullName>
    </submittedName>
</protein>
<comment type="caution">
    <text evidence="1">The sequence shown here is derived from an EMBL/GenBank/DDBJ whole genome shotgun (WGS) entry which is preliminary data.</text>
</comment>
<dbReference type="AlphaFoldDB" id="A0AA37LWU2"/>
<name>A0AA37LWU2_9PEZI</name>
<sequence>MTHTTGLSLRVGVRFWRRRAARLEGEGTMMGDWLPRLESEQKAWEAEGVCTLCRGAAAVVRIARS</sequence>
<dbReference type="EMBL" id="BPPX01000026">
    <property type="protein sequence ID" value="GJC87462.1"/>
    <property type="molecule type" value="Genomic_DNA"/>
</dbReference>
<reference evidence="1 2" key="1">
    <citation type="submission" date="2021-07" db="EMBL/GenBank/DDBJ databases">
        <title>Genome data of Colletotrichum spaethianum.</title>
        <authorList>
            <person name="Utami Y.D."/>
            <person name="Hiruma K."/>
        </authorList>
    </citation>
    <scope>NUCLEOTIDE SEQUENCE [LARGE SCALE GENOMIC DNA]</scope>
    <source>
        <strain evidence="1 2">MAFF 242679</strain>
    </source>
</reference>
<keyword evidence="2" id="KW-1185">Reference proteome</keyword>